<dbReference type="InterPro" id="IPR002514">
    <property type="entry name" value="Transposase_8"/>
</dbReference>
<gene>
    <name evidence="1" type="ORF">D9758_015447</name>
</gene>
<dbReference type="EMBL" id="JAACJM010000137">
    <property type="protein sequence ID" value="KAF5343630.1"/>
    <property type="molecule type" value="Genomic_DNA"/>
</dbReference>
<keyword evidence="2" id="KW-1185">Reference proteome</keyword>
<dbReference type="AlphaFoldDB" id="A0A8H5FNF5"/>
<accession>A0A8H5FNF5</accession>
<dbReference type="GO" id="GO:0004803">
    <property type="term" value="F:transposase activity"/>
    <property type="evidence" value="ECO:0007669"/>
    <property type="project" value="InterPro"/>
</dbReference>
<comment type="caution">
    <text evidence="1">The sequence shown here is derived from an EMBL/GenBank/DDBJ whole genome shotgun (WGS) entry which is preliminary data.</text>
</comment>
<dbReference type="Proteomes" id="UP000559256">
    <property type="component" value="Unassembled WGS sequence"/>
</dbReference>
<dbReference type="OrthoDB" id="2266637at2759"/>
<dbReference type="Pfam" id="PF01527">
    <property type="entry name" value="HTH_Tnp_1"/>
    <property type="match status" value="1"/>
</dbReference>
<evidence type="ECO:0008006" key="3">
    <source>
        <dbReference type="Google" id="ProtNLM"/>
    </source>
</evidence>
<protein>
    <recommendedName>
        <fullName evidence="3">Transposase</fullName>
    </recommendedName>
</protein>
<dbReference type="GO" id="GO:0006313">
    <property type="term" value="P:DNA transposition"/>
    <property type="evidence" value="ECO:0007669"/>
    <property type="project" value="InterPro"/>
</dbReference>
<dbReference type="SUPFAM" id="SSF46689">
    <property type="entry name" value="Homeodomain-like"/>
    <property type="match status" value="1"/>
</dbReference>
<name>A0A8H5FNF5_9AGAR</name>
<sequence length="121" mass="13635">MGNRRISEDIKECALRLSECGWDVSDICFALGISQASIYRWKRVFETFGQVTKPPSGIRGRPRIIGIAAFKLAEEIFARNNDTYLDEVQWCLAVELDIVVSIPAIHNALQRAGLTRKLLGR</sequence>
<dbReference type="InterPro" id="IPR009057">
    <property type="entry name" value="Homeodomain-like_sf"/>
</dbReference>
<organism evidence="1 2">
    <name type="scientific">Tetrapyrgos nigripes</name>
    <dbReference type="NCBI Taxonomy" id="182062"/>
    <lineage>
        <taxon>Eukaryota</taxon>
        <taxon>Fungi</taxon>
        <taxon>Dikarya</taxon>
        <taxon>Basidiomycota</taxon>
        <taxon>Agaricomycotina</taxon>
        <taxon>Agaricomycetes</taxon>
        <taxon>Agaricomycetidae</taxon>
        <taxon>Agaricales</taxon>
        <taxon>Marasmiineae</taxon>
        <taxon>Marasmiaceae</taxon>
        <taxon>Tetrapyrgos</taxon>
    </lineage>
</organism>
<reference evidence="1 2" key="1">
    <citation type="journal article" date="2020" name="ISME J.">
        <title>Uncovering the hidden diversity of litter-decomposition mechanisms in mushroom-forming fungi.</title>
        <authorList>
            <person name="Floudas D."/>
            <person name="Bentzer J."/>
            <person name="Ahren D."/>
            <person name="Johansson T."/>
            <person name="Persson P."/>
            <person name="Tunlid A."/>
        </authorList>
    </citation>
    <scope>NUCLEOTIDE SEQUENCE [LARGE SCALE GENOMIC DNA]</scope>
    <source>
        <strain evidence="1 2">CBS 291.85</strain>
    </source>
</reference>
<evidence type="ECO:0000313" key="2">
    <source>
        <dbReference type="Proteomes" id="UP000559256"/>
    </source>
</evidence>
<evidence type="ECO:0000313" key="1">
    <source>
        <dbReference type="EMBL" id="KAF5343630.1"/>
    </source>
</evidence>
<dbReference type="GO" id="GO:0003677">
    <property type="term" value="F:DNA binding"/>
    <property type="evidence" value="ECO:0007669"/>
    <property type="project" value="InterPro"/>
</dbReference>
<proteinExistence type="predicted"/>